<organism evidence="5 6">
    <name type="scientific">Thalassobellus suaedae</name>
    <dbReference type="NCBI Taxonomy" id="3074124"/>
    <lineage>
        <taxon>Bacteria</taxon>
        <taxon>Pseudomonadati</taxon>
        <taxon>Bacteroidota</taxon>
        <taxon>Flavobacteriia</taxon>
        <taxon>Flavobacteriales</taxon>
        <taxon>Flavobacteriaceae</taxon>
        <taxon>Thalassobellus</taxon>
    </lineage>
</organism>
<dbReference type="SMART" id="SM00642">
    <property type="entry name" value="Aamy"/>
    <property type="match status" value="1"/>
</dbReference>
<feature type="chain" id="PRO_5045190953" evidence="3">
    <location>
        <begin position="19"/>
        <end position="930"/>
    </location>
</feature>
<comment type="similarity">
    <text evidence="1">Belongs to the glycosyl hydrolase 13 family.</text>
</comment>
<dbReference type="InterPro" id="IPR004193">
    <property type="entry name" value="Glyco_hydro_13_N"/>
</dbReference>
<evidence type="ECO:0000259" key="4">
    <source>
        <dbReference type="SMART" id="SM00642"/>
    </source>
</evidence>
<protein>
    <submittedName>
        <fullName evidence="5">Alpha-amylase family glycosyl hydrolase</fullName>
    </submittedName>
</protein>
<feature type="domain" description="Glycosyl hydrolase family 13 catalytic" evidence="4">
    <location>
        <begin position="379"/>
        <end position="748"/>
    </location>
</feature>
<evidence type="ECO:0000256" key="2">
    <source>
        <dbReference type="ARBA" id="ARBA00022729"/>
    </source>
</evidence>
<dbReference type="CDD" id="cd11350">
    <property type="entry name" value="AmyAc_4"/>
    <property type="match status" value="1"/>
</dbReference>
<dbReference type="Gene3D" id="3.20.20.80">
    <property type="entry name" value="Glycosidases"/>
    <property type="match status" value="1"/>
</dbReference>
<dbReference type="Pfam" id="PF02922">
    <property type="entry name" value="CBM_48"/>
    <property type="match status" value="1"/>
</dbReference>
<dbReference type="Pfam" id="PF18962">
    <property type="entry name" value="Por_Secre_tail"/>
    <property type="match status" value="1"/>
</dbReference>
<dbReference type="EMBL" id="CP134537">
    <property type="protein sequence ID" value="WNH09406.1"/>
    <property type="molecule type" value="Genomic_DNA"/>
</dbReference>
<evidence type="ECO:0000256" key="3">
    <source>
        <dbReference type="SAM" id="SignalP"/>
    </source>
</evidence>
<sequence length="930" mass="103767">MKKIIFLISCFSFLFLSAQEQQVTINIDKIAFSANDQVTITVSNVDPTLWNTGQPDNIYIWAWSFDLNGAEAGNSPTNGSWNDSNALQQLTNNGNGTYGFTFTPSSLFGTTNISKIGFLLKADNGASTGSGDKKSQNLFLNLAINELTLAAPSDYLTVANSGTLINISATTNLTSDFTLKANGASVNNANGTKNYSFDYTLTSDVDFVLEANDGSRTISESFNARLTPSSPVPSGMLDGINLDSNDNTKATLVLYAPNKSTVHVIGNFNNWQENASFKMNKDTARDKFWIELTGLTPNTNHMYQYLVDSTIKVADPYSTTILDEFNDSSINATTYPNLPSYPTGSTNHAVTLLRTGDPDYSWQTTNFQPPAKTDLVIYELLIRDFDELHSFDAIKARLDYIQDLGANAIEFMPVSEFDGNKSWGYNPSFHMALDKYYGTPTAFKQFIDECHNRGIAVVLDVVYNHATGQNPFYRLWNTDNGGYGGQASVDNPFFNQTATHSYSVFNDFNHQSEATKSYVERTVKYWIEEYKIDGFRWDLTKGFTQLCTSSDENCTNEFKKDRVDVLKEYADYQWAMDSDFYIIFEHLGGIDEEKHWADYRANEGKGIMLWNNLNGIYNEATMGYHVNNQSNFSNVSYSVKGFDGPSAVSYMESHDEQRLMYKNLQFGNSNGGYSVKTANTALARIQTAGAFFFTVPGPKMIWQFGELGYEVDIDFNGRTGEKPIRWEYFSNPDRKAIYDTWSRLIYLKHKEPIFNTQNFSMDLGSTNGLKSIHLTLDSATGNDIKHITVLGNFGVTQQSIDTNFQEGGIWYDLMDETGNTTINGSTTSLSLAPGEFKVFGNNPSALSVNSFENDLNIQVYPNPATTSFQINKAIEVLLIYDITGKVVKTFKGSFAKGYSFNISNLPASIYLAKVSSSIENTTNFKIVKLN</sequence>
<dbReference type="InterPro" id="IPR026444">
    <property type="entry name" value="Secre_tail"/>
</dbReference>
<dbReference type="NCBIfam" id="TIGR04183">
    <property type="entry name" value="Por_Secre_tail"/>
    <property type="match status" value="1"/>
</dbReference>
<dbReference type="InterPro" id="IPR006047">
    <property type="entry name" value="GH13_cat_dom"/>
</dbReference>
<evidence type="ECO:0000313" key="6">
    <source>
        <dbReference type="Proteomes" id="UP001302806"/>
    </source>
</evidence>
<gene>
    <name evidence="5" type="ORF">RHP51_01300</name>
</gene>
<feature type="signal peptide" evidence="3">
    <location>
        <begin position="1"/>
        <end position="18"/>
    </location>
</feature>
<evidence type="ECO:0000256" key="1">
    <source>
        <dbReference type="ARBA" id="ARBA00008061"/>
    </source>
</evidence>
<dbReference type="SUPFAM" id="SSF51445">
    <property type="entry name" value="(Trans)glycosidases"/>
    <property type="match status" value="1"/>
</dbReference>
<reference evidence="5 6" key="1">
    <citation type="submission" date="2023-09" db="EMBL/GenBank/DDBJ databases">
        <title>Thalassobella suaedae gen. nov., sp. nov., a marine bacterium of the family Flavobacteriaceae isolated from a halophyte Suaeda japonica.</title>
        <authorList>
            <person name="Lee S.Y."/>
            <person name="Hwang C.Y."/>
        </authorList>
    </citation>
    <scope>NUCLEOTIDE SEQUENCE [LARGE SCALE GENOMIC DNA]</scope>
    <source>
        <strain evidence="5 6">HL-DH14</strain>
    </source>
</reference>
<dbReference type="GO" id="GO:0016787">
    <property type="term" value="F:hydrolase activity"/>
    <property type="evidence" value="ECO:0007669"/>
    <property type="project" value="UniProtKB-KW"/>
</dbReference>
<keyword evidence="2 3" id="KW-0732">Signal</keyword>
<dbReference type="Pfam" id="PF00128">
    <property type="entry name" value="Alpha-amylase"/>
    <property type="match status" value="1"/>
</dbReference>
<name>A0ABY9XUC2_9FLAO</name>
<dbReference type="Gene3D" id="2.60.40.10">
    <property type="entry name" value="Immunoglobulins"/>
    <property type="match status" value="1"/>
</dbReference>
<evidence type="ECO:0000313" key="5">
    <source>
        <dbReference type="EMBL" id="WNH09406.1"/>
    </source>
</evidence>
<accession>A0ABY9XUC2</accession>
<dbReference type="InterPro" id="IPR017853">
    <property type="entry name" value="GH"/>
</dbReference>
<dbReference type="InterPro" id="IPR013783">
    <property type="entry name" value="Ig-like_fold"/>
</dbReference>
<dbReference type="PANTHER" id="PTHR43002">
    <property type="entry name" value="GLYCOGEN DEBRANCHING ENZYME"/>
    <property type="match status" value="1"/>
</dbReference>
<dbReference type="RefSeq" id="WP_415865875.1">
    <property type="nucleotide sequence ID" value="NZ_CP134537.1"/>
</dbReference>
<proteinExistence type="inferred from homology"/>
<dbReference type="InterPro" id="IPR014756">
    <property type="entry name" value="Ig_E-set"/>
</dbReference>
<dbReference type="Proteomes" id="UP001302806">
    <property type="component" value="Chromosome"/>
</dbReference>
<dbReference type="SUPFAM" id="SSF81296">
    <property type="entry name" value="E set domains"/>
    <property type="match status" value="1"/>
</dbReference>
<keyword evidence="5" id="KW-0378">Hydrolase</keyword>